<gene>
    <name evidence="8" type="ORF">BV898_12804</name>
</gene>
<dbReference type="AlphaFoldDB" id="A0A1W0WCS3"/>
<dbReference type="Pfam" id="PF20965">
    <property type="entry name" value="DZF_C"/>
    <property type="match status" value="1"/>
</dbReference>
<dbReference type="GO" id="GO:0045893">
    <property type="term" value="P:positive regulation of DNA-templated transcription"/>
    <property type="evidence" value="ECO:0007669"/>
    <property type="project" value="TreeGrafter"/>
</dbReference>
<evidence type="ECO:0000256" key="1">
    <source>
        <dbReference type="ARBA" id="ARBA00004123"/>
    </source>
</evidence>
<keyword evidence="3" id="KW-0238">DNA-binding</keyword>
<keyword evidence="6" id="KW-0539">Nucleus</keyword>
<dbReference type="Pfam" id="PF07528">
    <property type="entry name" value="DZF_N"/>
    <property type="match status" value="1"/>
</dbReference>
<dbReference type="InterPro" id="IPR043519">
    <property type="entry name" value="NT_sf"/>
</dbReference>
<dbReference type="Gene3D" id="3.30.460.10">
    <property type="entry name" value="Beta Polymerase, domain 2"/>
    <property type="match status" value="1"/>
</dbReference>
<dbReference type="SMART" id="SM00572">
    <property type="entry name" value="DZF"/>
    <property type="match status" value="1"/>
</dbReference>
<dbReference type="GO" id="GO:0003725">
    <property type="term" value="F:double-stranded RNA binding"/>
    <property type="evidence" value="ECO:0007669"/>
    <property type="project" value="TreeGrafter"/>
</dbReference>
<dbReference type="Proteomes" id="UP000192578">
    <property type="component" value="Unassembled WGS sequence"/>
</dbReference>
<keyword evidence="2" id="KW-0805">Transcription regulation</keyword>
<keyword evidence="5" id="KW-0804">Transcription</keyword>
<feature type="domain" description="DZF" evidence="7">
    <location>
        <begin position="17"/>
        <end position="319"/>
    </location>
</feature>
<evidence type="ECO:0000256" key="6">
    <source>
        <dbReference type="ARBA" id="ARBA00023242"/>
    </source>
</evidence>
<evidence type="ECO:0000256" key="5">
    <source>
        <dbReference type="ARBA" id="ARBA00023163"/>
    </source>
</evidence>
<dbReference type="Gene3D" id="1.10.1410.40">
    <property type="match status" value="1"/>
</dbReference>
<sequence length="319" mass="34994">MFPSSDLYQIAPGEYQRQTVLLDATTATAAEFTAESFKQAVFQRLFAITVPARSKDAVQSFISKLQTVLEGIILQNQGGMFTDCLIDHVNLVGQYQKDVAIAGPRELYSDVVVTLTSVPTVSSVQLLGAKIVSDLMKNYPGEEYQYALTDHQLKIASAHAFISVHITVTPENPIHFQEVPESTGDSIPLEVLEDSQRLIDEADWFAANASTTSIKGLVRLLSDLRERFPPLRILKDPAIDLLAHYCVSDYHEGSAMPIELAFRRFLEFISMGVLLRDAYPASDVLASDVDAAAKIAVTRQTTDLLCAIGQGHFASVLSV</sequence>
<evidence type="ECO:0000313" key="8">
    <source>
        <dbReference type="EMBL" id="OQV12968.1"/>
    </source>
</evidence>
<keyword evidence="4" id="KW-0010">Activator</keyword>
<accession>A0A1W0WCS3</accession>
<dbReference type="OrthoDB" id="5775647at2759"/>
<dbReference type="EMBL" id="MTYJ01000133">
    <property type="protein sequence ID" value="OQV12968.1"/>
    <property type="molecule type" value="Genomic_DNA"/>
</dbReference>
<name>A0A1W0WCS3_HYPEX</name>
<comment type="subcellular location">
    <subcellularLocation>
        <location evidence="1">Nucleus</location>
    </subcellularLocation>
</comment>
<dbReference type="InterPro" id="IPR049402">
    <property type="entry name" value="DZF_dom_C"/>
</dbReference>
<dbReference type="GO" id="GO:0071013">
    <property type="term" value="C:catalytic step 2 spliceosome"/>
    <property type="evidence" value="ECO:0007669"/>
    <property type="project" value="TreeGrafter"/>
</dbReference>
<reference evidence="9" key="1">
    <citation type="submission" date="2017-01" db="EMBL/GenBank/DDBJ databases">
        <title>Comparative genomics of anhydrobiosis in the tardigrade Hypsibius dujardini.</title>
        <authorList>
            <person name="Yoshida Y."/>
            <person name="Koutsovoulos G."/>
            <person name="Laetsch D."/>
            <person name="Stevens L."/>
            <person name="Kumar S."/>
            <person name="Horikawa D."/>
            <person name="Ishino K."/>
            <person name="Komine S."/>
            <person name="Tomita M."/>
            <person name="Blaxter M."/>
            <person name="Arakawa K."/>
        </authorList>
    </citation>
    <scope>NUCLEOTIDE SEQUENCE [LARGE SCALE GENOMIC DNA]</scope>
    <source>
        <strain evidence="9">Z151</strain>
    </source>
</reference>
<dbReference type="InterPro" id="IPR006561">
    <property type="entry name" value="DZF_dom"/>
</dbReference>
<keyword evidence="9" id="KW-1185">Reference proteome</keyword>
<organism evidence="8 9">
    <name type="scientific">Hypsibius exemplaris</name>
    <name type="common">Freshwater tardigrade</name>
    <dbReference type="NCBI Taxonomy" id="2072580"/>
    <lineage>
        <taxon>Eukaryota</taxon>
        <taxon>Metazoa</taxon>
        <taxon>Ecdysozoa</taxon>
        <taxon>Tardigrada</taxon>
        <taxon>Eutardigrada</taxon>
        <taxon>Parachela</taxon>
        <taxon>Hypsibioidea</taxon>
        <taxon>Hypsibiidae</taxon>
        <taxon>Hypsibius</taxon>
    </lineage>
</organism>
<evidence type="ECO:0000259" key="7">
    <source>
        <dbReference type="PROSITE" id="PS51703"/>
    </source>
</evidence>
<comment type="caution">
    <text evidence="8">The sequence shown here is derived from an EMBL/GenBank/DDBJ whole genome shotgun (WGS) entry which is preliminary data.</text>
</comment>
<evidence type="ECO:0000256" key="3">
    <source>
        <dbReference type="ARBA" id="ARBA00023125"/>
    </source>
</evidence>
<dbReference type="PANTHER" id="PTHR46447:SF1">
    <property type="entry name" value="INTERLEUKIN ENHANCER-BINDING FACTOR 2"/>
    <property type="match status" value="1"/>
</dbReference>
<dbReference type="PANTHER" id="PTHR46447">
    <property type="entry name" value="INTERLEUKIN ENHANCER-BINDING FACTOR"/>
    <property type="match status" value="1"/>
</dbReference>
<evidence type="ECO:0000256" key="4">
    <source>
        <dbReference type="ARBA" id="ARBA00023159"/>
    </source>
</evidence>
<dbReference type="InterPro" id="IPR049401">
    <property type="entry name" value="DZF_dom_N"/>
</dbReference>
<evidence type="ECO:0000313" key="9">
    <source>
        <dbReference type="Proteomes" id="UP000192578"/>
    </source>
</evidence>
<dbReference type="PROSITE" id="PS51703">
    <property type="entry name" value="DZF"/>
    <property type="match status" value="1"/>
</dbReference>
<evidence type="ECO:0000256" key="2">
    <source>
        <dbReference type="ARBA" id="ARBA00023015"/>
    </source>
</evidence>
<proteinExistence type="predicted"/>
<dbReference type="InterPro" id="IPR052134">
    <property type="entry name" value="ILF2"/>
</dbReference>
<dbReference type="GO" id="GO:0003677">
    <property type="term" value="F:DNA binding"/>
    <property type="evidence" value="ECO:0007669"/>
    <property type="project" value="UniProtKB-KW"/>
</dbReference>
<protein>
    <submittedName>
        <fullName evidence="8">Interleukin enhancer-binding factor 2-like protein</fullName>
    </submittedName>
</protein>